<organism evidence="2 3">
    <name type="scientific">Sphingopyxis macrogoltabida</name>
    <name type="common">Sphingomonas macrogoltabidus</name>
    <dbReference type="NCBI Taxonomy" id="33050"/>
    <lineage>
        <taxon>Bacteria</taxon>
        <taxon>Pseudomonadati</taxon>
        <taxon>Pseudomonadota</taxon>
        <taxon>Alphaproteobacteria</taxon>
        <taxon>Sphingomonadales</taxon>
        <taxon>Sphingomonadaceae</taxon>
        <taxon>Sphingopyxis</taxon>
    </lineage>
</organism>
<accession>A0A2W5L3N3</accession>
<name>A0A2W5L3N3_SPHMC</name>
<dbReference type="AlphaFoldDB" id="A0A2W5L3N3"/>
<keyword evidence="1" id="KW-0472">Membrane</keyword>
<evidence type="ECO:0000313" key="3">
    <source>
        <dbReference type="Proteomes" id="UP000248597"/>
    </source>
</evidence>
<sequence length="186" mass="19157">MDAIMIALVAVALANADGRTGAFLSDLLTRRSDRRAVVLLLFGSFIANALVAAVMGAIANRMIGQGIVALLVAVALLSAAVAVAWRDRGDPAADWADAPPALLGGRMLIGQFGDRSHFLIGALAATSGAGVWAAAGGFVGWVLAMLPFLAFGSTLRDSRAARIIRWAGVAILTLWAIRTAMGAFGL</sequence>
<keyword evidence="1" id="KW-0812">Transmembrane</keyword>
<reference evidence="2 3" key="1">
    <citation type="submission" date="2017-08" db="EMBL/GenBank/DDBJ databases">
        <title>Infants hospitalized years apart are colonized by the same room-sourced microbial strains.</title>
        <authorList>
            <person name="Brooks B."/>
            <person name="Olm M.R."/>
            <person name="Firek B.A."/>
            <person name="Baker R."/>
            <person name="Thomas B.C."/>
            <person name="Morowitz M.J."/>
            <person name="Banfield J.F."/>
        </authorList>
    </citation>
    <scope>NUCLEOTIDE SEQUENCE [LARGE SCALE GENOMIC DNA]</scope>
    <source>
        <strain evidence="2">S2_005_003_R2_47</strain>
    </source>
</reference>
<evidence type="ECO:0008006" key="4">
    <source>
        <dbReference type="Google" id="ProtNLM"/>
    </source>
</evidence>
<dbReference type="EMBL" id="QFPJ01000004">
    <property type="protein sequence ID" value="PZQ23922.1"/>
    <property type="molecule type" value="Genomic_DNA"/>
</dbReference>
<feature type="transmembrane region" description="Helical" evidence="1">
    <location>
        <begin position="66"/>
        <end position="85"/>
    </location>
</feature>
<dbReference type="Proteomes" id="UP000248597">
    <property type="component" value="Unassembled WGS sequence"/>
</dbReference>
<evidence type="ECO:0000256" key="1">
    <source>
        <dbReference type="SAM" id="Phobius"/>
    </source>
</evidence>
<proteinExistence type="predicted"/>
<feature type="transmembrane region" description="Helical" evidence="1">
    <location>
        <begin position="129"/>
        <end position="151"/>
    </location>
</feature>
<gene>
    <name evidence="2" type="ORF">DI569_02860</name>
</gene>
<feature type="transmembrane region" description="Helical" evidence="1">
    <location>
        <begin position="37"/>
        <end position="59"/>
    </location>
</feature>
<evidence type="ECO:0000313" key="2">
    <source>
        <dbReference type="EMBL" id="PZQ23922.1"/>
    </source>
</evidence>
<comment type="caution">
    <text evidence="2">The sequence shown here is derived from an EMBL/GenBank/DDBJ whole genome shotgun (WGS) entry which is preliminary data.</text>
</comment>
<keyword evidence="1" id="KW-1133">Transmembrane helix</keyword>
<protein>
    <recommendedName>
        <fullName evidence="4">GDT1 family protein</fullName>
    </recommendedName>
</protein>
<feature type="transmembrane region" description="Helical" evidence="1">
    <location>
        <begin position="163"/>
        <end position="184"/>
    </location>
</feature>